<evidence type="ECO:0000313" key="2">
    <source>
        <dbReference type="EMBL" id="PXA68691.1"/>
    </source>
</evidence>
<accession>A0A317ZQC8</accession>
<feature type="transmembrane region" description="Helical" evidence="1">
    <location>
        <begin position="20"/>
        <end position="39"/>
    </location>
</feature>
<keyword evidence="1" id="KW-0472">Membrane</keyword>
<comment type="caution">
    <text evidence="2">The sequence shown here is derived from an EMBL/GenBank/DDBJ whole genome shotgun (WGS) entry which is preliminary data.</text>
</comment>
<evidence type="ECO:0000313" key="3">
    <source>
        <dbReference type="Proteomes" id="UP000246722"/>
    </source>
</evidence>
<feature type="transmembrane region" description="Helical" evidence="1">
    <location>
        <begin position="45"/>
        <end position="66"/>
    </location>
</feature>
<dbReference type="AlphaFoldDB" id="A0A317ZQC8"/>
<protein>
    <recommendedName>
        <fullName evidence="4">Transmembrane protein</fullName>
    </recommendedName>
</protein>
<evidence type="ECO:0008006" key="4">
    <source>
        <dbReference type="Google" id="ProtNLM"/>
    </source>
</evidence>
<keyword evidence="3" id="KW-1185">Reference proteome</keyword>
<reference evidence="2 3" key="1">
    <citation type="submission" date="2018-05" db="EMBL/GenBank/DDBJ databases">
        <title>Genetic diversity of glacier-inhabiting Cryobacterium bacteria in China and description of Cryobacterium mengkeensis sp. nov. and Arthrobacter glacialis sp. nov.</title>
        <authorList>
            <person name="Liu Q."/>
            <person name="Xin Y.-H."/>
        </authorList>
    </citation>
    <scope>NUCLEOTIDE SEQUENCE [LARGE SCALE GENOMIC DNA]</scope>
    <source>
        <strain evidence="2 3">SK-1</strain>
    </source>
</reference>
<sequence>MGCLMWRMGEYRVLRWQFKLLFVVAVFAAGWLLSDLLTVAGAGSVAVNIASSILTLGGVIFCARIFRGRGEAIPLARPWWQMTARRKLSRRLGVLFAWLFALGVIGSTFAALGIAPDAPTLDPHGIVVVNSIIGTLQFGAIAFLYLNSVHRLPRPESPRATPNFRPTSKLR</sequence>
<keyword evidence="1" id="KW-1133">Transmembrane helix</keyword>
<gene>
    <name evidence="2" type="ORF">CTB96_19105</name>
</gene>
<proteinExistence type="predicted"/>
<dbReference type="EMBL" id="QHLY01000012">
    <property type="protein sequence ID" value="PXA68691.1"/>
    <property type="molecule type" value="Genomic_DNA"/>
</dbReference>
<dbReference type="Proteomes" id="UP000246722">
    <property type="component" value="Unassembled WGS sequence"/>
</dbReference>
<organism evidence="2 3">
    <name type="scientific">Cryobacterium arcticum</name>
    <dbReference type="NCBI Taxonomy" id="670052"/>
    <lineage>
        <taxon>Bacteria</taxon>
        <taxon>Bacillati</taxon>
        <taxon>Actinomycetota</taxon>
        <taxon>Actinomycetes</taxon>
        <taxon>Micrococcales</taxon>
        <taxon>Microbacteriaceae</taxon>
        <taxon>Cryobacterium</taxon>
    </lineage>
</organism>
<evidence type="ECO:0000256" key="1">
    <source>
        <dbReference type="SAM" id="Phobius"/>
    </source>
</evidence>
<feature type="transmembrane region" description="Helical" evidence="1">
    <location>
        <begin position="92"/>
        <end position="114"/>
    </location>
</feature>
<keyword evidence="1" id="KW-0812">Transmembrane</keyword>
<feature type="transmembrane region" description="Helical" evidence="1">
    <location>
        <begin position="126"/>
        <end position="146"/>
    </location>
</feature>
<name>A0A317ZQC8_9MICO</name>